<organism evidence="2 3">
    <name type="scientific">Candidatus Clostridium eludens</name>
    <dbReference type="NCBI Taxonomy" id="3381663"/>
    <lineage>
        <taxon>Bacteria</taxon>
        <taxon>Bacillati</taxon>
        <taxon>Bacillota</taxon>
        <taxon>Clostridia</taxon>
        <taxon>Eubacteriales</taxon>
        <taxon>Clostridiaceae</taxon>
        <taxon>Clostridium</taxon>
    </lineage>
</organism>
<evidence type="ECO:0000313" key="2">
    <source>
        <dbReference type="EMBL" id="MFL0196878.1"/>
    </source>
</evidence>
<evidence type="ECO:0000313" key="3">
    <source>
        <dbReference type="Proteomes" id="UP001623660"/>
    </source>
</evidence>
<accession>A0ABW8SMK0</accession>
<dbReference type="EMBL" id="JBJHZX010000023">
    <property type="protein sequence ID" value="MFL0196878.1"/>
    <property type="molecule type" value="Genomic_DNA"/>
</dbReference>
<dbReference type="InterPro" id="IPR012902">
    <property type="entry name" value="N_methyl_site"/>
</dbReference>
<keyword evidence="3" id="KW-1185">Reference proteome</keyword>
<keyword evidence="1" id="KW-0812">Transmembrane</keyword>
<keyword evidence="1" id="KW-1133">Transmembrane helix</keyword>
<dbReference type="Pfam" id="PF07963">
    <property type="entry name" value="N_methyl"/>
    <property type="match status" value="1"/>
</dbReference>
<feature type="transmembrane region" description="Helical" evidence="1">
    <location>
        <begin position="12"/>
        <end position="31"/>
    </location>
</feature>
<dbReference type="RefSeq" id="WP_406792984.1">
    <property type="nucleotide sequence ID" value="NZ_JBJHZX010000023.1"/>
</dbReference>
<comment type="caution">
    <text evidence="2">The sequence shown here is derived from an EMBL/GenBank/DDBJ whole genome shotgun (WGS) entry which is preliminary data.</text>
</comment>
<keyword evidence="1" id="KW-0472">Membrane</keyword>
<dbReference type="NCBIfam" id="TIGR02532">
    <property type="entry name" value="IV_pilin_GFxxxE"/>
    <property type="match status" value="1"/>
</dbReference>
<reference evidence="2 3" key="1">
    <citation type="submission" date="2024-11" db="EMBL/GenBank/DDBJ databases">
        <authorList>
            <person name="Heng Y.C."/>
            <person name="Lim A.C.H."/>
            <person name="Lee J.K.Y."/>
            <person name="Kittelmann S."/>
        </authorList>
    </citation>
    <scope>NUCLEOTIDE SEQUENCE [LARGE SCALE GENOMIC DNA]</scope>
    <source>
        <strain evidence="2 3">WILCCON 0269</strain>
    </source>
</reference>
<evidence type="ECO:0000256" key="1">
    <source>
        <dbReference type="SAM" id="Phobius"/>
    </source>
</evidence>
<sequence>MVFKIKVKGFTLIEVLLAISLFSILLSFSLVNLGTFSSIKNEVDVDLTSNRIINFINKSKLYCRDKSKEGGYIYFNVSSQNITFNVGLQKIFKMELPDGFTLNAVGNDNKIKIDHRGITADACSIKFRDRKGELHCITICVGTAYVELKY</sequence>
<gene>
    <name evidence="2" type="ORF">ACJDU8_15110</name>
</gene>
<name>A0ABW8SMK0_9CLOT</name>
<proteinExistence type="predicted"/>
<protein>
    <submittedName>
        <fullName evidence="2">Type II secretion system protein</fullName>
    </submittedName>
</protein>
<dbReference type="Proteomes" id="UP001623660">
    <property type="component" value="Unassembled WGS sequence"/>
</dbReference>
<dbReference type="PROSITE" id="PS00409">
    <property type="entry name" value="PROKAR_NTER_METHYL"/>
    <property type="match status" value="1"/>
</dbReference>